<organism evidence="4 5">
    <name type="scientific">Papaver somniferum</name>
    <name type="common">Opium poppy</name>
    <dbReference type="NCBI Taxonomy" id="3469"/>
    <lineage>
        <taxon>Eukaryota</taxon>
        <taxon>Viridiplantae</taxon>
        <taxon>Streptophyta</taxon>
        <taxon>Embryophyta</taxon>
        <taxon>Tracheophyta</taxon>
        <taxon>Spermatophyta</taxon>
        <taxon>Magnoliopsida</taxon>
        <taxon>Ranunculales</taxon>
        <taxon>Papaveraceae</taxon>
        <taxon>Papaveroideae</taxon>
        <taxon>Papaver</taxon>
    </lineage>
</organism>
<feature type="coiled-coil region" evidence="1">
    <location>
        <begin position="74"/>
        <end position="164"/>
    </location>
</feature>
<dbReference type="GO" id="GO:0080188">
    <property type="term" value="P:gene silencing by siRNA-directed DNA methylation"/>
    <property type="evidence" value="ECO:0007669"/>
    <property type="project" value="InterPro"/>
</dbReference>
<feature type="domain" description="Factor of DNA methylation 1-5/IDN2" evidence="3">
    <location>
        <begin position="171"/>
        <end position="301"/>
    </location>
</feature>
<dbReference type="InterPro" id="IPR045177">
    <property type="entry name" value="FDM1-5/IDN2"/>
</dbReference>
<reference evidence="4 5" key="1">
    <citation type="journal article" date="2018" name="Science">
        <title>The opium poppy genome and morphinan production.</title>
        <authorList>
            <person name="Guo L."/>
            <person name="Winzer T."/>
            <person name="Yang X."/>
            <person name="Li Y."/>
            <person name="Ning Z."/>
            <person name="He Z."/>
            <person name="Teodor R."/>
            <person name="Lu Y."/>
            <person name="Bowser T.A."/>
            <person name="Graham I.A."/>
            <person name="Ye K."/>
        </authorList>
    </citation>
    <scope>NUCLEOTIDE SEQUENCE [LARGE SCALE GENOMIC DNA]</scope>
    <source>
        <strain evidence="5">cv. HN1</strain>
        <tissue evidence="4">Leaves</tissue>
    </source>
</reference>
<feature type="compositionally biased region" description="Polar residues" evidence="2">
    <location>
        <begin position="304"/>
        <end position="313"/>
    </location>
</feature>
<proteinExistence type="predicted"/>
<evidence type="ECO:0000259" key="3">
    <source>
        <dbReference type="Pfam" id="PF03469"/>
    </source>
</evidence>
<dbReference type="PANTHER" id="PTHR21596">
    <property type="entry name" value="RIBONUCLEASE P SUBUNIT P38"/>
    <property type="match status" value="1"/>
</dbReference>
<feature type="region of interest" description="Disordered" evidence="2">
    <location>
        <begin position="302"/>
        <end position="321"/>
    </location>
</feature>
<accession>A0A4Y7JQX6</accession>
<protein>
    <recommendedName>
        <fullName evidence="3">Factor of DNA methylation 1-5/IDN2 domain-containing protein</fullName>
    </recommendedName>
</protein>
<dbReference type="InterPro" id="IPR005379">
    <property type="entry name" value="FDM1-5/IDN2_XH"/>
</dbReference>
<gene>
    <name evidence="4" type="ORF">C5167_024240</name>
</gene>
<evidence type="ECO:0000313" key="5">
    <source>
        <dbReference type="Proteomes" id="UP000316621"/>
    </source>
</evidence>
<dbReference type="Gramene" id="RZC62460">
    <property type="protein sequence ID" value="RZC62460"/>
    <property type="gene ID" value="C5167_024240"/>
</dbReference>
<dbReference type="EMBL" id="CM010719">
    <property type="protein sequence ID" value="RZC62460.1"/>
    <property type="molecule type" value="Genomic_DNA"/>
</dbReference>
<dbReference type="AlphaFoldDB" id="A0A4Y7JQX6"/>
<dbReference type="PANTHER" id="PTHR21596:SF65">
    <property type="entry name" value="PROTEIN INVOLVED IN DE NOVO 2-RELATED"/>
    <property type="match status" value="1"/>
</dbReference>
<dbReference type="Proteomes" id="UP000316621">
    <property type="component" value="Chromosome 5"/>
</dbReference>
<dbReference type="OrthoDB" id="1892195at2759"/>
<dbReference type="Pfam" id="PF03469">
    <property type="entry name" value="XH"/>
    <property type="match status" value="1"/>
</dbReference>
<name>A0A4Y7JQX6_PAPSO</name>
<sequence>MMDSNKRPRIENYRSRVVVPDNVLTEGNELCGLAFDELGLLKWIQLAKANGTGGQASTLSDDGKFQNAAPPELVEEQKGEVDKLQRRVSELEKQVENKAELEIELEILKEKIDELKNSLDEKTGCIESLEDLNQILIVKERQLNDELQEARKELIQEIGESLNSRSFIGIKRMGELDSKSFRDALKDIICGSSSMDQVSDGSVLRCSFWEEKLRDPLWHPFKVTLVDGKHQESIDEEDKLLKGLKNERGGEAYLAVANALMELNAYNPSGRYPVQELWNFNENRRATAKEGVAALAYHLRKNHPNNSTTTEGNLRNAERKA</sequence>
<evidence type="ECO:0000256" key="1">
    <source>
        <dbReference type="SAM" id="Coils"/>
    </source>
</evidence>
<evidence type="ECO:0000256" key="2">
    <source>
        <dbReference type="SAM" id="MobiDB-lite"/>
    </source>
</evidence>
<keyword evidence="5" id="KW-1185">Reference proteome</keyword>
<keyword evidence="1" id="KW-0175">Coiled coil</keyword>
<evidence type="ECO:0000313" key="4">
    <source>
        <dbReference type="EMBL" id="RZC62460.1"/>
    </source>
</evidence>